<evidence type="ECO:0000313" key="3">
    <source>
        <dbReference type="Proteomes" id="UP000606499"/>
    </source>
</evidence>
<protein>
    <recommendedName>
        <fullName evidence="1">Transglutaminase-like domain-containing protein</fullName>
    </recommendedName>
</protein>
<dbReference type="SUPFAM" id="SSF54001">
    <property type="entry name" value="Cysteine proteinases"/>
    <property type="match status" value="1"/>
</dbReference>
<dbReference type="InterPro" id="IPR002931">
    <property type="entry name" value="Transglutaminase-like"/>
</dbReference>
<accession>A0A923LUW5</accession>
<gene>
    <name evidence="2" type="ORF">H8S45_09915</name>
</gene>
<dbReference type="Gene3D" id="3.10.620.30">
    <property type="match status" value="1"/>
</dbReference>
<comment type="caution">
    <text evidence="2">The sequence shown here is derived from an EMBL/GenBank/DDBJ whole genome shotgun (WGS) entry which is preliminary data.</text>
</comment>
<feature type="domain" description="Transglutaminase-like" evidence="1">
    <location>
        <begin position="108"/>
        <end position="208"/>
    </location>
</feature>
<organism evidence="2 3">
    <name type="scientific">Agathobaculum faecis</name>
    <dbReference type="NCBI Taxonomy" id="2763013"/>
    <lineage>
        <taxon>Bacteria</taxon>
        <taxon>Bacillati</taxon>
        <taxon>Bacillota</taxon>
        <taxon>Clostridia</taxon>
        <taxon>Eubacteriales</taxon>
        <taxon>Butyricicoccaceae</taxon>
        <taxon>Agathobaculum</taxon>
    </lineage>
</organism>
<dbReference type="InterPro" id="IPR052557">
    <property type="entry name" value="CAP/Cytokinesis_protein"/>
</dbReference>
<evidence type="ECO:0000259" key="1">
    <source>
        <dbReference type="Pfam" id="PF01841"/>
    </source>
</evidence>
<dbReference type="PANTHER" id="PTHR46333:SF2">
    <property type="entry name" value="CYTOKINESIS PROTEIN 3"/>
    <property type="match status" value="1"/>
</dbReference>
<keyword evidence="3" id="KW-1185">Reference proteome</keyword>
<dbReference type="GO" id="GO:0005737">
    <property type="term" value="C:cytoplasm"/>
    <property type="evidence" value="ECO:0007669"/>
    <property type="project" value="TreeGrafter"/>
</dbReference>
<dbReference type="PANTHER" id="PTHR46333">
    <property type="entry name" value="CYTOKINESIS PROTEIN 3"/>
    <property type="match status" value="1"/>
</dbReference>
<evidence type="ECO:0000313" key="2">
    <source>
        <dbReference type="EMBL" id="MBC5725768.1"/>
    </source>
</evidence>
<dbReference type="EMBL" id="JACOPL010000008">
    <property type="protein sequence ID" value="MBC5725768.1"/>
    <property type="molecule type" value="Genomic_DNA"/>
</dbReference>
<reference evidence="2" key="1">
    <citation type="submission" date="2020-08" db="EMBL/GenBank/DDBJ databases">
        <title>Genome public.</title>
        <authorList>
            <person name="Liu C."/>
            <person name="Sun Q."/>
        </authorList>
    </citation>
    <scope>NUCLEOTIDE SEQUENCE</scope>
    <source>
        <strain evidence="2">NSJ-28</strain>
    </source>
</reference>
<dbReference type="RefSeq" id="WP_054327009.1">
    <property type="nucleotide sequence ID" value="NZ_JACOPL010000008.1"/>
</dbReference>
<proteinExistence type="predicted"/>
<dbReference type="InterPro" id="IPR038765">
    <property type="entry name" value="Papain-like_cys_pep_sf"/>
</dbReference>
<dbReference type="Pfam" id="PF01841">
    <property type="entry name" value="Transglut_core"/>
    <property type="match status" value="1"/>
</dbReference>
<dbReference type="AlphaFoldDB" id="A0A923LUW5"/>
<sequence length="259" mass="28511">MTRFGKLLAGAALFCGIAGTLLYPRLSAPRVQSPFEAAALLEQAVRDGGESVTFRTEEIDLDAVYSALEARYPYAFALHATTRPNQTIELRVELSRPARQEQAWSYARALAAETVDSGMSEEQKLRALHDALVRLCQYDTDTAGKAAPDGAAAPFAADGALLDHKAVCAGYGRAYGMLCEAAGLRAVYIASEEMNHGWNAVRLDGETYYIDCTFDDPVPDRGEYVSDQYFLLTAEELSNTHQWDRTFYEQVLDGLEKES</sequence>
<name>A0A923LUW5_9FIRM</name>
<dbReference type="Proteomes" id="UP000606499">
    <property type="component" value="Unassembled WGS sequence"/>
</dbReference>